<dbReference type="SMART" id="SM00902">
    <property type="entry name" value="Fe_hyd_SSU"/>
    <property type="match status" value="1"/>
</dbReference>
<dbReference type="SUPFAM" id="SSF53920">
    <property type="entry name" value="Fe-only hydrogenase"/>
    <property type="match status" value="1"/>
</dbReference>
<dbReference type="AlphaFoldDB" id="A0AA88IJP7"/>
<dbReference type="Pfam" id="PF02906">
    <property type="entry name" value="Fe_hyd_lg_C"/>
    <property type="match status" value="1"/>
</dbReference>
<dbReference type="InterPro" id="IPR004108">
    <property type="entry name" value="Fe_hydrogenase_lsu_C"/>
</dbReference>
<dbReference type="InterPro" id="IPR050340">
    <property type="entry name" value="Cytosolic_Fe-S_CAF"/>
</dbReference>
<keyword evidence="9" id="KW-1185">Reference proteome</keyword>
<dbReference type="FunFam" id="3.30.70.20:FF:000042">
    <property type="entry name" value="Cytosolic Fe-S cluster assembly factor NAR1"/>
    <property type="match status" value="1"/>
</dbReference>
<feature type="domain" description="Iron hydrogenase small subunit" evidence="7">
    <location>
        <begin position="413"/>
        <end position="469"/>
    </location>
</feature>
<name>A0AA88IJP7_ARTSF</name>
<accession>A0AA88IJP7</accession>
<evidence type="ECO:0000256" key="4">
    <source>
        <dbReference type="ARBA" id="ARBA00023004"/>
    </source>
</evidence>
<dbReference type="Gene3D" id="3.40.50.1780">
    <property type="match status" value="1"/>
</dbReference>
<comment type="caution">
    <text evidence="8">The sequence shown here is derived from an EMBL/GenBank/DDBJ whole genome shotgun (WGS) entry which is preliminary data.</text>
</comment>
<dbReference type="EMBL" id="JAVRJZ010000003">
    <property type="protein sequence ID" value="KAK2724995.1"/>
    <property type="molecule type" value="Genomic_DNA"/>
</dbReference>
<evidence type="ECO:0000256" key="3">
    <source>
        <dbReference type="ARBA" id="ARBA00022723"/>
    </source>
</evidence>
<evidence type="ECO:0000256" key="6">
    <source>
        <dbReference type="ARBA" id="ARBA00025700"/>
    </source>
</evidence>
<protein>
    <recommendedName>
        <fullName evidence="7">Iron hydrogenase small subunit domain-containing protein</fullName>
    </recommendedName>
</protein>
<keyword evidence="4" id="KW-0408">Iron</keyword>
<evidence type="ECO:0000256" key="5">
    <source>
        <dbReference type="ARBA" id="ARBA00023014"/>
    </source>
</evidence>
<comment type="similarity">
    <text evidence="1">Belongs to the NARF family.</text>
</comment>
<proteinExistence type="inferred from homology"/>
<dbReference type="GO" id="GO:0051539">
    <property type="term" value="F:4 iron, 4 sulfur cluster binding"/>
    <property type="evidence" value="ECO:0007669"/>
    <property type="project" value="UniProtKB-KW"/>
</dbReference>
<comment type="function">
    <text evidence="6">Component of the cytosolic iron-sulfur (Fe/S) protein assembly machinery. Required for maturation of extramitochondrial Fe/S proteins.</text>
</comment>
<evidence type="ECO:0000313" key="9">
    <source>
        <dbReference type="Proteomes" id="UP001187531"/>
    </source>
</evidence>
<evidence type="ECO:0000256" key="1">
    <source>
        <dbReference type="ARBA" id="ARBA00006596"/>
    </source>
</evidence>
<evidence type="ECO:0000256" key="2">
    <source>
        <dbReference type="ARBA" id="ARBA00022485"/>
    </source>
</evidence>
<dbReference type="EMBL" id="JAVRJZ010000003">
    <property type="protein sequence ID" value="KAK2724996.1"/>
    <property type="molecule type" value="Genomic_DNA"/>
</dbReference>
<organism evidence="8 9">
    <name type="scientific">Artemia franciscana</name>
    <name type="common">Brine shrimp</name>
    <name type="synonym">Artemia sanfranciscana</name>
    <dbReference type="NCBI Taxonomy" id="6661"/>
    <lineage>
        <taxon>Eukaryota</taxon>
        <taxon>Metazoa</taxon>
        <taxon>Ecdysozoa</taxon>
        <taxon>Arthropoda</taxon>
        <taxon>Crustacea</taxon>
        <taxon>Branchiopoda</taxon>
        <taxon>Anostraca</taxon>
        <taxon>Artemiidae</taxon>
        <taxon>Artemia</taxon>
    </lineage>
</organism>
<dbReference type="InterPro" id="IPR009016">
    <property type="entry name" value="Fe_hydrogenase"/>
</dbReference>
<dbReference type="InterPro" id="IPR003149">
    <property type="entry name" value="Fe_hydrogenase_ssu"/>
</dbReference>
<evidence type="ECO:0000313" key="8">
    <source>
        <dbReference type="EMBL" id="KAK2724996.1"/>
    </source>
</evidence>
<keyword evidence="3" id="KW-0479">Metal-binding</keyword>
<dbReference type="PANTHER" id="PTHR11615">
    <property type="entry name" value="NITRATE, FORMATE, IRON DEHYDROGENASE"/>
    <property type="match status" value="1"/>
</dbReference>
<evidence type="ECO:0000259" key="7">
    <source>
        <dbReference type="SMART" id="SM00902"/>
    </source>
</evidence>
<reference evidence="8" key="1">
    <citation type="submission" date="2023-07" db="EMBL/GenBank/DDBJ databases">
        <title>Chromosome-level genome assembly of Artemia franciscana.</title>
        <authorList>
            <person name="Jo E."/>
        </authorList>
    </citation>
    <scope>NUCLEOTIDE SEQUENCE</scope>
    <source>
        <tissue evidence="8">Whole body</tissue>
    </source>
</reference>
<gene>
    <name evidence="8" type="ORF">QYM36_001446</name>
</gene>
<dbReference type="GO" id="GO:0046872">
    <property type="term" value="F:metal ion binding"/>
    <property type="evidence" value="ECO:0007669"/>
    <property type="project" value="UniProtKB-KW"/>
</dbReference>
<dbReference type="Proteomes" id="UP001187531">
    <property type="component" value="Unassembled WGS sequence"/>
</dbReference>
<keyword evidence="2" id="KW-0004">4Fe-4S</keyword>
<sequence>MSANFSSIIQLTDLDDFITPSQECVKPVKVDKSQPPGRGAKIKIEHDGSYIQEQEDGSKQKLEKANITLSDCLACSGCITSAEAVLIGQQSHSEFLRILDEAKGGEEGHGLKVVVSVSVQPVLSLAEKYSIKAEEATAFLIGLFRKLGVFLVFDLNSAIEVSLEESATEFIERYQENPCGTVLASACPGWVCYAEKTHGEWLLPYLSKVKSGQQILGSYIKRKMADKLGLPQSKIFHVSLQSCFDRKLEASRNDFYDEMNESHDVDLVITPVEIQQIIEEENLAFTEMEASGFDELFAADKFDECRPKKPKLVTPFGSESSGYAHHVMRRAVQEIFGLNIAPNFLPQRNQDLLEAVVEHEGKTLRFAIANGFRNIQNLVQKLKRKKCQYNYVEVMACPSGCINGGAQLRVEEDQSSKEILAKLKKTYQNLPKRNSEESEDLTMLFERWLNGQQLEERLNYLRTDFHAIPKMTNALTVKW</sequence>
<keyword evidence="5" id="KW-0411">Iron-sulfur</keyword>
<dbReference type="Gene3D" id="3.40.950.10">
    <property type="entry name" value="Fe-only Hydrogenase (Larger Subunit), Chain L, domain 3"/>
    <property type="match status" value="1"/>
</dbReference>